<evidence type="ECO:0008006" key="4">
    <source>
        <dbReference type="Google" id="ProtNLM"/>
    </source>
</evidence>
<feature type="compositionally biased region" description="Low complexity" evidence="1">
    <location>
        <begin position="854"/>
        <end position="863"/>
    </location>
</feature>
<feature type="region of interest" description="Disordered" evidence="1">
    <location>
        <begin position="791"/>
        <end position="895"/>
    </location>
</feature>
<dbReference type="Proteomes" id="UP001175261">
    <property type="component" value="Unassembled WGS sequence"/>
</dbReference>
<feature type="compositionally biased region" description="Polar residues" evidence="1">
    <location>
        <begin position="54"/>
        <end position="73"/>
    </location>
</feature>
<organism evidence="2 3">
    <name type="scientific">Sarocladium strictum</name>
    <name type="common">Black bundle disease fungus</name>
    <name type="synonym">Acremonium strictum</name>
    <dbReference type="NCBI Taxonomy" id="5046"/>
    <lineage>
        <taxon>Eukaryota</taxon>
        <taxon>Fungi</taxon>
        <taxon>Dikarya</taxon>
        <taxon>Ascomycota</taxon>
        <taxon>Pezizomycotina</taxon>
        <taxon>Sordariomycetes</taxon>
        <taxon>Hypocreomycetidae</taxon>
        <taxon>Hypocreales</taxon>
        <taxon>Sarocladiaceae</taxon>
        <taxon>Sarocladium</taxon>
    </lineage>
</organism>
<name>A0AA39GTG7_SARSR</name>
<evidence type="ECO:0000313" key="3">
    <source>
        <dbReference type="Proteomes" id="UP001175261"/>
    </source>
</evidence>
<feature type="compositionally biased region" description="Basic and acidic residues" evidence="1">
    <location>
        <begin position="949"/>
        <end position="967"/>
    </location>
</feature>
<protein>
    <recommendedName>
        <fullName evidence="4">BTB domain-containing protein</fullName>
    </recommendedName>
</protein>
<feature type="compositionally biased region" description="Polar residues" evidence="1">
    <location>
        <begin position="145"/>
        <end position="159"/>
    </location>
</feature>
<reference evidence="2" key="1">
    <citation type="submission" date="2022-10" db="EMBL/GenBank/DDBJ databases">
        <title>Determination and structural analysis of whole genome sequence of Sarocladium strictum F4-1.</title>
        <authorList>
            <person name="Hu L."/>
            <person name="Jiang Y."/>
        </authorList>
    </citation>
    <scope>NUCLEOTIDE SEQUENCE</scope>
    <source>
        <strain evidence="2">F4-1</strain>
    </source>
</reference>
<gene>
    <name evidence="2" type="ORF">NLU13_2373</name>
</gene>
<evidence type="ECO:0000256" key="1">
    <source>
        <dbReference type="SAM" id="MobiDB-lite"/>
    </source>
</evidence>
<feature type="compositionally biased region" description="Polar residues" evidence="1">
    <location>
        <begin position="814"/>
        <end position="824"/>
    </location>
</feature>
<feature type="region of interest" description="Disordered" evidence="1">
    <location>
        <begin position="949"/>
        <end position="981"/>
    </location>
</feature>
<keyword evidence="3" id="KW-1185">Reference proteome</keyword>
<feature type="compositionally biased region" description="Acidic residues" evidence="1">
    <location>
        <begin position="794"/>
        <end position="810"/>
    </location>
</feature>
<sequence length="981" mass="110101">MKSGILQRTHSDSASSAASPPTKSWRFSSLKRRPKGSSKDPKSHTAPLDRESQDSSPTIQPSHTSSSLTADSTESNHRQLVSLIQRMRAAPAGTNHVDTAYKEFSKIKDRATSLCYALSQEEIRPVRHSTISFGPDAHPCRESSTDLPQSPLTSYDQRSSFSGRSLSEITTNTGARSTVASDAWLLAIRDWKNCIETLADALKTSLAETYKSYERDATPEMVDTLFNNKKFRREAVHRMRNASVTRVMSADPQFFPRYEIRFRNYERVKDDLREARNLLQAAESGIAPDRRVEEYPIAPKGDTILEFANLTSEATGDEPVLRFRVSSHRLADTSPLFARMFSGHHASLQLHDDDDITNLLPPPPGRYICKDGFDAALYRMPQYELNRHQSLEILLHAAHMHSENVPREVTFDQFVAVAECSIRYKSTSPLEAVVEQQWLPYWMHKGADDMPDGLLVISYAFGSRQLFTRMSKSAVLNLVDEKDLMSKPWPKRIRDKIWAVRCAKVDQVYACCTSTIQEYIKAPSLDAQLGDPEPLPPSEQRNNWFSLYNTASQPTTSLTTTPRCPRGSHWCDASNLGWMMLVFNEFGMLAHMLNPAVTSHLADVPRSSRSLAQIFAALRRMPNPTAPIHRGGVCDPCPALRSALNDIYNSVSGLTLHDVSGKSHGWALSKHKEREPQTHAVTGLQRMAARDPNHSVATEFPETIRLKVLSQIENLDDLHSAAMTNWAYYETYKTHELFLMRNILRNDRIRTGTLRQPIVMSSSSAEEKVLKIEGDAFKSDEGRLAADAMTLGGSDEEEDESDFEDDDSSDETPARSTSGTTWRSSVDVEGAPKGWPPEYPLQRRRPSDAPSIEPASSPTTPRQRSPPRPDLTRTSPSKPHVECSEYADEPPMTREEAERILWPEQAIEQTRFRDKPALSEVEGLREKFLAGDPFFSERLEDKTLVLEGDERLKGEHNRFVGKSKRDAGAVLSSSQGQASRG</sequence>
<feature type="region of interest" description="Disordered" evidence="1">
    <location>
        <begin position="134"/>
        <end position="159"/>
    </location>
</feature>
<feature type="compositionally biased region" description="Basic and acidic residues" evidence="1">
    <location>
        <begin position="37"/>
        <end position="53"/>
    </location>
</feature>
<proteinExistence type="predicted"/>
<feature type="region of interest" description="Disordered" evidence="1">
    <location>
        <begin position="1"/>
        <end position="76"/>
    </location>
</feature>
<accession>A0AA39GTG7</accession>
<feature type="compositionally biased region" description="Polar residues" evidence="1">
    <location>
        <begin position="971"/>
        <end position="981"/>
    </location>
</feature>
<evidence type="ECO:0000313" key="2">
    <source>
        <dbReference type="EMBL" id="KAK0392879.1"/>
    </source>
</evidence>
<comment type="caution">
    <text evidence="2">The sequence shown here is derived from an EMBL/GenBank/DDBJ whole genome shotgun (WGS) entry which is preliminary data.</text>
</comment>
<dbReference type="AlphaFoldDB" id="A0AA39GTG7"/>
<dbReference type="EMBL" id="JAPDFR010000001">
    <property type="protein sequence ID" value="KAK0392879.1"/>
    <property type="molecule type" value="Genomic_DNA"/>
</dbReference>